<reference evidence="3" key="2">
    <citation type="submission" date="2020-10" db="UniProtKB">
        <authorList>
            <consortium name="WormBaseParasite"/>
        </authorList>
    </citation>
    <scope>IDENTIFICATION</scope>
</reference>
<keyword evidence="1" id="KW-0472">Membrane</keyword>
<dbReference type="Proteomes" id="UP000492821">
    <property type="component" value="Unassembled WGS sequence"/>
</dbReference>
<dbReference type="AlphaFoldDB" id="A0A7E4V586"/>
<dbReference type="WBParaSite" id="Pan_g16706.t1">
    <property type="protein sequence ID" value="Pan_g16706.t1"/>
    <property type="gene ID" value="Pan_g16706"/>
</dbReference>
<sequence length="274" mass="30399">MGVWHTVSTFPAESLLKFDSSFTYDMSTSSSGPNYSPRMSFWSSTSNTEPSESEQMALRNRNIVHLAARPLQIYYHDDDSISDNVSQLLPAGVCRITVQTREIYTTLETDDATVDLLFLCSGSCCGLDCCHVNITLIVALSCICIAILGFAGYFIAALIADFKLARKVLPCLFVGKRSHGIRRANATRKQIHRGHQAIAGVKRHSQASTFPTDSNFEAAPTRKKSKSMNYTATARKSIAGEEILSKTDRFPVELSRGTSKIVNYKHCVFKEDMF</sequence>
<evidence type="ECO:0000313" key="2">
    <source>
        <dbReference type="Proteomes" id="UP000492821"/>
    </source>
</evidence>
<proteinExistence type="predicted"/>
<reference evidence="2" key="1">
    <citation type="journal article" date="2013" name="Genetics">
        <title>The draft genome and transcriptome of Panagrellus redivivus are shaped by the harsh demands of a free-living lifestyle.</title>
        <authorList>
            <person name="Srinivasan J."/>
            <person name="Dillman A.R."/>
            <person name="Macchietto M.G."/>
            <person name="Heikkinen L."/>
            <person name="Lakso M."/>
            <person name="Fracchia K.M."/>
            <person name="Antoshechkin I."/>
            <person name="Mortazavi A."/>
            <person name="Wong G."/>
            <person name="Sternberg P.W."/>
        </authorList>
    </citation>
    <scope>NUCLEOTIDE SEQUENCE [LARGE SCALE GENOMIC DNA]</scope>
    <source>
        <strain evidence="2">MT8872</strain>
    </source>
</reference>
<evidence type="ECO:0000256" key="1">
    <source>
        <dbReference type="SAM" id="Phobius"/>
    </source>
</evidence>
<keyword evidence="2" id="KW-1185">Reference proteome</keyword>
<feature type="transmembrane region" description="Helical" evidence="1">
    <location>
        <begin position="134"/>
        <end position="160"/>
    </location>
</feature>
<evidence type="ECO:0000313" key="3">
    <source>
        <dbReference type="WBParaSite" id="Pan_g16706.t1"/>
    </source>
</evidence>
<keyword evidence="1" id="KW-1133">Transmembrane helix</keyword>
<name>A0A7E4V586_PANRE</name>
<keyword evidence="1" id="KW-0812">Transmembrane</keyword>
<protein>
    <submittedName>
        <fullName evidence="3">CX domain-containing protein</fullName>
    </submittedName>
</protein>
<organism evidence="2 3">
    <name type="scientific">Panagrellus redivivus</name>
    <name type="common">Microworm</name>
    <dbReference type="NCBI Taxonomy" id="6233"/>
    <lineage>
        <taxon>Eukaryota</taxon>
        <taxon>Metazoa</taxon>
        <taxon>Ecdysozoa</taxon>
        <taxon>Nematoda</taxon>
        <taxon>Chromadorea</taxon>
        <taxon>Rhabditida</taxon>
        <taxon>Tylenchina</taxon>
        <taxon>Panagrolaimomorpha</taxon>
        <taxon>Panagrolaimoidea</taxon>
        <taxon>Panagrolaimidae</taxon>
        <taxon>Panagrellus</taxon>
    </lineage>
</organism>
<accession>A0A7E4V586</accession>